<keyword evidence="3" id="KW-1185">Reference proteome</keyword>
<dbReference type="InterPro" id="IPR021109">
    <property type="entry name" value="Peptidase_aspartic_dom_sf"/>
</dbReference>
<dbReference type="CDD" id="cd00303">
    <property type="entry name" value="retropepsin_like"/>
    <property type="match status" value="2"/>
</dbReference>
<dbReference type="OrthoDB" id="6079484at2759"/>
<feature type="region of interest" description="Disordered" evidence="1">
    <location>
        <begin position="487"/>
        <end position="519"/>
    </location>
</feature>
<evidence type="ECO:0000313" key="3">
    <source>
        <dbReference type="Proteomes" id="UP001152049"/>
    </source>
</evidence>
<feature type="region of interest" description="Disordered" evidence="1">
    <location>
        <begin position="59"/>
        <end position="92"/>
    </location>
</feature>
<sequence length="519" mass="58589">MTRIPRLEPNRWSLENSRRDKTSADTALVVNKFMTEAAIRYLLETFAQTPEMIFDSLTSEEPTRQHQCPPAFVTPNERGESTSVTWPSHDTKTGGIPSYEVPGFINDIPINGLPDWGSSVDGVSESFVERHGLNLETTRSQTIRLPGGGTAESVGQIVGYFKFQHEARVYRRDFHVLRNCVYDLVLGRKFLDMTKTFTEFSQRVIKRIRPCVQRRNQLFLLDEAPKDRIRCALNGVEASAFPDTGSDLMLASGDFARRHNLKVHRGEKYRRPVELIDGTIIRTDGMVLGAELQFDVSTSASQVLDYDAYQTFIDTVESLKSHGSYPQQRTSFICDLHIIEDLPCDIILSNEFIFQNQVFSRFKHLFYSIPTIPLSSNNFLGGGILFMRISRGSRFSRWWSSRLRRQRDDTKKSAPSCDPVSAAGALSWEKRWGVEEARRNSAQLHIAVLPKSQRSNAQKIEDCRKSLWDKENPRLLSGTCSGTSITRIKRKEVPSSTSSGINSVEGSGRSGNWSTSGSV</sequence>
<dbReference type="Proteomes" id="UP001152049">
    <property type="component" value="Unassembled WGS sequence"/>
</dbReference>
<dbReference type="AlphaFoldDB" id="A0A9W8VA79"/>
<evidence type="ECO:0000256" key="1">
    <source>
        <dbReference type="SAM" id="MobiDB-lite"/>
    </source>
</evidence>
<name>A0A9W8VA79_9HYPO</name>
<reference evidence="2" key="1">
    <citation type="submission" date="2022-09" db="EMBL/GenBank/DDBJ databases">
        <title>Fusarium specimens isolated from Avocado Roots.</title>
        <authorList>
            <person name="Stajich J."/>
            <person name="Roper C."/>
            <person name="Heimlech-Rivalta G."/>
        </authorList>
    </citation>
    <scope>NUCLEOTIDE SEQUENCE</scope>
    <source>
        <strain evidence="2">CF00136</strain>
    </source>
</reference>
<feature type="region of interest" description="Disordered" evidence="1">
    <location>
        <begin position="1"/>
        <end position="20"/>
    </location>
</feature>
<feature type="compositionally biased region" description="Polar residues" evidence="1">
    <location>
        <begin position="494"/>
        <end position="519"/>
    </location>
</feature>
<dbReference type="EMBL" id="JAOQAZ010000026">
    <property type="protein sequence ID" value="KAJ4252414.1"/>
    <property type="molecule type" value="Genomic_DNA"/>
</dbReference>
<proteinExistence type="predicted"/>
<gene>
    <name evidence="2" type="ORF">NW762_011014</name>
</gene>
<protein>
    <submittedName>
        <fullName evidence="2">Uncharacterized protein</fullName>
    </submittedName>
</protein>
<comment type="caution">
    <text evidence="2">The sequence shown here is derived from an EMBL/GenBank/DDBJ whole genome shotgun (WGS) entry which is preliminary data.</text>
</comment>
<evidence type="ECO:0000313" key="2">
    <source>
        <dbReference type="EMBL" id="KAJ4252414.1"/>
    </source>
</evidence>
<accession>A0A9W8VA79</accession>
<dbReference type="Gene3D" id="2.40.70.10">
    <property type="entry name" value="Acid Proteases"/>
    <property type="match status" value="2"/>
</dbReference>
<organism evidence="2 3">
    <name type="scientific">Fusarium torreyae</name>
    <dbReference type="NCBI Taxonomy" id="1237075"/>
    <lineage>
        <taxon>Eukaryota</taxon>
        <taxon>Fungi</taxon>
        <taxon>Dikarya</taxon>
        <taxon>Ascomycota</taxon>
        <taxon>Pezizomycotina</taxon>
        <taxon>Sordariomycetes</taxon>
        <taxon>Hypocreomycetidae</taxon>
        <taxon>Hypocreales</taxon>
        <taxon>Nectriaceae</taxon>
        <taxon>Fusarium</taxon>
    </lineage>
</organism>